<evidence type="ECO:0000256" key="4">
    <source>
        <dbReference type="ARBA" id="ARBA00022933"/>
    </source>
</evidence>
<gene>
    <name evidence="9" type="ORF">Q8A67_009073</name>
</gene>
<evidence type="ECO:0000313" key="10">
    <source>
        <dbReference type="Proteomes" id="UP001187343"/>
    </source>
</evidence>
<feature type="compositionally biased region" description="Basic residues" evidence="6">
    <location>
        <begin position="218"/>
        <end position="240"/>
    </location>
</feature>
<feature type="compositionally biased region" description="Basic residues" evidence="6">
    <location>
        <begin position="262"/>
        <end position="272"/>
    </location>
</feature>
<dbReference type="GO" id="GO:0008430">
    <property type="term" value="F:selenium binding"/>
    <property type="evidence" value="ECO:0007669"/>
    <property type="project" value="InterPro"/>
</dbReference>
<dbReference type="GO" id="GO:0005576">
    <property type="term" value="C:extracellular region"/>
    <property type="evidence" value="ECO:0007669"/>
    <property type="project" value="UniProtKB-SubCell"/>
</dbReference>
<proteinExistence type="predicted"/>
<evidence type="ECO:0000256" key="7">
    <source>
        <dbReference type="SAM" id="SignalP"/>
    </source>
</evidence>
<feature type="chain" id="PRO_5041659839" description="Selenoprotein P N-terminal domain-containing protein" evidence="7">
    <location>
        <begin position="20"/>
        <end position="272"/>
    </location>
</feature>
<dbReference type="GO" id="GO:0001887">
    <property type="term" value="P:selenium compound metabolic process"/>
    <property type="evidence" value="ECO:0007669"/>
    <property type="project" value="TreeGrafter"/>
</dbReference>
<evidence type="ECO:0000259" key="8">
    <source>
        <dbReference type="Pfam" id="PF04592"/>
    </source>
</evidence>
<dbReference type="PANTHER" id="PTHR10105">
    <property type="entry name" value="SELENOPROTEIN P"/>
    <property type="match status" value="1"/>
</dbReference>
<feature type="compositionally biased region" description="Basic and acidic residues" evidence="6">
    <location>
        <begin position="193"/>
        <end position="210"/>
    </location>
</feature>
<keyword evidence="5" id="KW-0325">Glycoprotein</keyword>
<dbReference type="Proteomes" id="UP001187343">
    <property type="component" value="Unassembled WGS sequence"/>
</dbReference>
<comment type="subcellular location">
    <subcellularLocation>
        <location evidence="1">Secreted</location>
    </subcellularLocation>
</comment>
<dbReference type="InterPro" id="IPR007671">
    <property type="entry name" value="Selenoprotein-P_N"/>
</dbReference>
<feature type="region of interest" description="Disordered" evidence="6">
    <location>
        <begin position="193"/>
        <end position="272"/>
    </location>
</feature>
<keyword evidence="10" id="KW-1185">Reference proteome</keyword>
<evidence type="ECO:0000256" key="5">
    <source>
        <dbReference type="ARBA" id="ARBA00023180"/>
    </source>
</evidence>
<keyword evidence="4" id="KW-0712">Selenocysteine</keyword>
<dbReference type="AlphaFoldDB" id="A0AA88PYK7"/>
<name>A0AA88PYK7_9TELE</name>
<reference evidence="9" key="1">
    <citation type="submission" date="2023-08" db="EMBL/GenBank/DDBJ databases">
        <title>Chromosome-level Genome Assembly of mud carp (Cirrhinus molitorella).</title>
        <authorList>
            <person name="Liu H."/>
        </authorList>
    </citation>
    <scope>NUCLEOTIDE SEQUENCE</scope>
    <source>
        <strain evidence="9">Prfri</strain>
        <tissue evidence="9">Muscle</tissue>
    </source>
</reference>
<organism evidence="9 10">
    <name type="scientific">Cirrhinus molitorella</name>
    <name type="common">mud carp</name>
    <dbReference type="NCBI Taxonomy" id="172907"/>
    <lineage>
        <taxon>Eukaryota</taxon>
        <taxon>Metazoa</taxon>
        <taxon>Chordata</taxon>
        <taxon>Craniata</taxon>
        <taxon>Vertebrata</taxon>
        <taxon>Euteleostomi</taxon>
        <taxon>Actinopterygii</taxon>
        <taxon>Neopterygii</taxon>
        <taxon>Teleostei</taxon>
        <taxon>Ostariophysi</taxon>
        <taxon>Cypriniformes</taxon>
        <taxon>Cyprinidae</taxon>
        <taxon>Labeoninae</taxon>
        <taxon>Labeonini</taxon>
        <taxon>Cirrhinus</taxon>
    </lineage>
</organism>
<dbReference type="Pfam" id="PF04592">
    <property type="entry name" value="SelP_N"/>
    <property type="match status" value="1"/>
</dbReference>
<evidence type="ECO:0000256" key="3">
    <source>
        <dbReference type="ARBA" id="ARBA00022729"/>
    </source>
</evidence>
<feature type="compositionally biased region" description="Low complexity" evidence="6">
    <location>
        <begin position="241"/>
        <end position="253"/>
    </location>
</feature>
<feature type="domain" description="Selenoprotein P N-terminal" evidence="8">
    <location>
        <begin position="30"/>
        <end position="269"/>
    </location>
</feature>
<comment type="caution">
    <text evidence="9">The sequence shown here is derived from an EMBL/GenBank/DDBJ whole genome shotgun (WGS) entry which is preliminary data.</text>
</comment>
<evidence type="ECO:0000256" key="6">
    <source>
        <dbReference type="SAM" id="MobiDB-lite"/>
    </source>
</evidence>
<keyword evidence="2" id="KW-0964">Secreted</keyword>
<dbReference type="PANTHER" id="PTHR10105:SF4">
    <property type="entry name" value="SELENOPROTEIN P2"/>
    <property type="match status" value="1"/>
</dbReference>
<sequence>MMQALWALWLSAIPALLGASPLFLEKENTGSRICKPAPKWEIDGKTPMKDLIGNVVIVALLKASCHFCLIQTARLGDLRDKLALGKLTNISFMVVNEQDAQSRAMYWELKRRTAEGIPVYQQSPLQNDVWDILEGDKDDFLVYDRCGYLTFHIVLPYSFLHYPYIEAAIRATYHKNICNCSLNANTSISEGFENGKNDAERTKENDHKANNTEPVTDKHHHHHQHVHYHHHQHVHHHHHNLNSNNSTGNSMTSVPKGPVQHSHQKHGHSHSD</sequence>
<dbReference type="EMBL" id="JAUYZG010000008">
    <property type="protein sequence ID" value="KAK2900958.1"/>
    <property type="molecule type" value="Genomic_DNA"/>
</dbReference>
<evidence type="ECO:0000256" key="1">
    <source>
        <dbReference type="ARBA" id="ARBA00004613"/>
    </source>
</evidence>
<protein>
    <recommendedName>
        <fullName evidence="8">Selenoprotein P N-terminal domain-containing protein</fullName>
    </recommendedName>
</protein>
<accession>A0AA88PYK7</accession>
<dbReference type="InterPro" id="IPR037941">
    <property type="entry name" value="SeP"/>
</dbReference>
<keyword evidence="3 7" id="KW-0732">Signal</keyword>
<evidence type="ECO:0000256" key="2">
    <source>
        <dbReference type="ARBA" id="ARBA00022525"/>
    </source>
</evidence>
<feature type="signal peptide" evidence="7">
    <location>
        <begin position="1"/>
        <end position="19"/>
    </location>
</feature>
<evidence type="ECO:0000313" key="9">
    <source>
        <dbReference type="EMBL" id="KAK2900958.1"/>
    </source>
</evidence>